<dbReference type="Pfam" id="PF01470">
    <property type="entry name" value="Peptidase_C15"/>
    <property type="match status" value="1"/>
</dbReference>
<keyword evidence="13" id="KW-1185">Reference proteome</keyword>
<comment type="caution">
    <text evidence="12">The sequence shown here is derived from an EMBL/GenBank/DDBJ whole genome shotgun (WGS) entry which is preliminary data.</text>
</comment>
<dbReference type="PANTHER" id="PTHR23402:SF1">
    <property type="entry name" value="PYROGLUTAMYL-PEPTIDASE I"/>
    <property type="match status" value="1"/>
</dbReference>
<dbReference type="PROSITE" id="PS01333">
    <property type="entry name" value="PYRASE_GLU"/>
    <property type="match status" value="1"/>
</dbReference>
<protein>
    <recommendedName>
        <fullName evidence="9">Pyrrolidone-carboxylate peptidase</fullName>
        <ecNumber evidence="9">3.4.19.3</ecNumber>
    </recommendedName>
    <alternativeName>
        <fullName evidence="9">5-oxoprolyl-peptidase</fullName>
    </alternativeName>
    <alternativeName>
        <fullName evidence="9">Pyroglutamyl-peptidase I</fullName>
        <shortName evidence="9">PGP-I</shortName>
        <shortName evidence="9">Pyrase</shortName>
    </alternativeName>
</protein>
<evidence type="ECO:0000256" key="3">
    <source>
        <dbReference type="ARBA" id="ARBA00004496"/>
    </source>
</evidence>
<dbReference type="HAMAP" id="MF_00417">
    <property type="entry name" value="Pyrrolid_peptidase"/>
    <property type="match status" value="1"/>
</dbReference>
<gene>
    <name evidence="9" type="primary">pcp</name>
    <name evidence="12" type="ORF">EV670_0730</name>
</gene>
<evidence type="ECO:0000256" key="8">
    <source>
        <dbReference type="ARBA" id="ARBA00022807"/>
    </source>
</evidence>
<dbReference type="InterPro" id="IPR036440">
    <property type="entry name" value="Peptidase_C15-like_sf"/>
</dbReference>
<evidence type="ECO:0000256" key="4">
    <source>
        <dbReference type="ARBA" id="ARBA00006641"/>
    </source>
</evidence>
<dbReference type="InterPro" id="IPR033694">
    <property type="entry name" value="PGPEP1_Cys_AS"/>
</dbReference>
<evidence type="ECO:0000256" key="7">
    <source>
        <dbReference type="ARBA" id="ARBA00022801"/>
    </source>
</evidence>
<comment type="function">
    <text evidence="2 9">Removes 5-oxoproline from various penultimate amino acid residues except L-proline.</text>
</comment>
<dbReference type="InterPro" id="IPR029762">
    <property type="entry name" value="PGP-I_bact-type"/>
</dbReference>
<dbReference type="FunFam" id="3.40.630.20:FF:000001">
    <property type="entry name" value="Pyrrolidone-carboxylate peptidase"/>
    <property type="match status" value="1"/>
</dbReference>
<evidence type="ECO:0000256" key="5">
    <source>
        <dbReference type="ARBA" id="ARBA00022490"/>
    </source>
</evidence>
<feature type="active site" evidence="9 11">
    <location>
        <position position="142"/>
    </location>
</feature>
<dbReference type="InterPro" id="IPR016125">
    <property type="entry name" value="Peptidase_C15-like"/>
</dbReference>
<dbReference type="InterPro" id="IPR000816">
    <property type="entry name" value="Peptidase_C15"/>
</dbReference>
<dbReference type="NCBIfam" id="NF009676">
    <property type="entry name" value="PRK13197.1"/>
    <property type="match status" value="1"/>
</dbReference>
<dbReference type="GO" id="GO:0016920">
    <property type="term" value="F:pyroglutamyl-peptidase activity"/>
    <property type="evidence" value="ECO:0007669"/>
    <property type="project" value="UniProtKB-UniRule"/>
</dbReference>
<dbReference type="PIRSF" id="PIRSF015592">
    <property type="entry name" value="Prld-crbxl_pptds"/>
    <property type="match status" value="1"/>
</dbReference>
<dbReference type="Gene3D" id="3.40.630.20">
    <property type="entry name" value="Peptidase C15, pyroglutamyl peptidase I-like"/>
    <property type="match status" value="1"/>
</dbReference>
<sequence>MRVLLTGFEPFGGETINPSWLAARALDGERIGGAMIVACELPCVFDAALQALDSALADCDPMLVIALGQAAGRCDLSFERVAVNLDDARIPDNAGAQPIDRSVIAGAPAAHFGTLPVKAIVATLRQQGIPASLSMSAGSFVCNHLFFGLMHRLAARPGVRGGFVHLPLLPEQAARHPGQPSLPLATMVEGLRVAIEVALATREDLRVAGGEIA</sequence>
<name>A0A4Q7W0J2_9BURK</name>
<dbReference type="EC" id="3.4.19.3" evidence="9"/>
<evidence type="ECO:0000256" key="1">
    <source>
        <dbReference type="ARBA" id="ARBA00001770"/>
    </source>
</evidence>
<dbReference type="SUPFAM" id="SSF53182">
    <property type="entry name" value="Pyrrolidone carboxyl peptidase (pyroglutamate aminopeptidase)"/>
    <property type="match status" value="1"/>
</dbReference>
<dbReference type="GO" id="GO:0005829">
    <property type="term" value="C:cytosol"/>
    <property type="evidence" value="ECO:0007669"/>
    <property type="project" value="InterPro"/>
</dbReference>
<keyword evidence="7 9" id="KW-0378">Hydrolase</keyword>
<comment type="subunit">
    <text evidence="9">Homotetramer.</text>
</comment>
<feature type="active site" evidence="9">
    <location>
        <position position="165"/>
    </location>
</feature>
<dbReference type="PROSITE" id="PS01334">
    <property type="entry name" value="PYRASE_CYS"/>
    <property type="match status" value="1"/>
</dbReference>
<evidence type="ECO:0000313" key="12">
    <source>
        <dbReference type="EMBL" id="RZU02701.1"/>
    </source>
</evidence>
<dbReference type="GO" id="GO:0006508">
    <property type="term" value="P:proteolysis"/>
    <property type="evidence" value="ECO:0007669"/>
    <property type="project" value="UniProtKB-KW"/>
</dbReference>
<organism evidence="12 13">
    <name type="scientific">Rivibacter subsaxonicus</name>
    <dbReference type="NCBI Taxonomy" id="457575"/>
    <lineage>
        <taxon>Bacteria</taxon>
        <taxon>Pseudomonadati</taxon>
        <taxon>Pseudomonadota</taxon>
        <taxon>Betaproteobacteria</taxon>
        <taxon>Burkholderiales</taxon>
        <taxon>Rivibacter</taxon>
    </lineage>
</organism>
<dbReference type="RefSeq" id="WP_130430915.1">
    <property type="nucleotide sequence ID" value="NZ_SHKP01000004.1"/>
</dbReference>
<dbReference type="PANTHER" id="PTHR23402">
    <property type="entry name" value="PROTEASE FAMILY C15 PYROGLUTAMYL-PEPTIDASE I-RELATED"/>
    <property type="match status" value="1"/>
</dbReference>
<keyword evidence="6 9" id="KW-0645">Protease</keyword>
<comment type="catalytic activity">
    <reaction evidence="1 9 10">
        <text>Release of an N-terminal pyroglutamyl group from a polypeptide, the second amino acid generally not being Pro.</text>
        <dbReference type="EC" id="3.4.19.3"/>
    </reaction>
</comment>
<comment type="similarity">
    <text evidence="4 9">Belongs to the peptidase C15 family.</text>
</comment>
<proteinExistence type="inferred from homology"/>
<evidence type="ECO:0000256" key="6">
    <source>
        <dbReference type="ARBA" id="ARBA00022670"/>
    </source>
</evidence>
<evidence type="ECO:0000256" key="2">
    <source>
        <dbReference type="ARBA" id="ARBA00002280"/>
    </source>
</evidence>
<comment type="subcellular location">
    <subcellularLocation>
        <location evidence="3 9">Cytoplasm</location>
    </subcellularLocation>
</comment>
<dbReference type="InterPro" id="IPR033693">
    <property type="entry name" value="PGPEP1_Glu_AS"/>
</dbReference>
<evidence type="ECO:0000256" key="10">
    <source>
        <dbReference type="PROSITE-ProRule" id="PRU10076"/>
    </source>
</evidence>
<evidence type="ECO:0000256" key="9">
    <source>
        <dbReference type="HAMAP-Rule" id="MF_00417"/>
    </source>
</evidence>
<evidence type="ECO:0000313" key="13">
    <source>
        <dbReference type="Proteomes" id="UP000293671"/>
    </source>
</evidence>
<dbReference type="EMBL" id="SHKP01000004">
    <property type="protein sequence ID" value="RZU02701.1"/>
    <property type="molecule type" value="Genomic_DNA"/>
</dbReference>
<accession>A0A4Q7W0J2</accession>
<keyword evidence="8 9" id="KW-0788">Thiol protease</keyword>
<feature type="active site" evidence="9 10">
    <location>
        <position position="79"/>
    </location>
</feature>
<dbReference type="PRINTS" id="PR00706">
    <property type="entry name" value="PYROGLUPTASE"/>
</dbReference>
<dbReference type="OrthoDB" id="9779738at2"/>
<dbReference type="AlphaFoldDB" id="A0A4Q7W0J2"/>
<keyword evidence="5 9" id="KW-0963">Cytoplasm</keyword>
<reference evidence="12 13" key="1">
    <citation type="submission" date="2019-02" db="EMBL/GenBank/DDBJ databases">
        <title>Genomic Encyclopedia of Type Strains, Phase IV (KMG-IV): sequencing the most valuable type-strain genomes for metagenomic binning, comparative biology and taxonomic classification.</title>
        <authorList>
            <person name="Goeker M."/>
        </authorList>
    </citation>
    <scope>NUCLEOTIDE SEQUENCE [LARGE SCALE GENOMIC DNA]</scope>
    <source>
        <strain evidence="12 13">DSM 19570</strain>
    </source>
</reference>
<dbReference type="NCBIfam" id="TIGR00504">
    <property type="entry name" value="pyro_pdase"/>
    <property type="match status" value="1"/>
</dbReference>
<dbReference type="CDD" id="cd00501">
    <property type="entry name" value="Peptidase_C15"/>
    <property type="match status" value="1"/>
</dbReference>
<evidence type="ECO:0000256" key="11">
    <source>
        <dbReference type="PROSITE-ProRule" id="PRU10077"/>
    </source>
</evidence>
<dbReference type="Proteomes" id="UP000293671">
    <property type="component" value="Unassembled WGS sequence"/>
</dbReference>